<dbReference type="InterPro" id="IPR011234">
    <property type="entry name" value="Fumarylacetoacetase-like_C"/>
</dbReference>
<evidence type="ECO:0000256" key="2">
    <source>
        <dbReference type="ARBA" id="ARBA00022723"/>
    </source>
</evidence>
<keyword evidence="4" id="KW-0378">Hydrolase</keyword>
<sequence>MKLYKTKTGIIVGHEDRYYLLPGTDWDTLINQPALYNWLQETIAALQPYADTFTSDDCLVPIGSQEVWAAGVTYLRSKVARMEESKESGGATFYDKVYDAERPEIFFKANPYKVVPHQGKVRIRKDSNWNVPEPELTLVINSNGEIVGYTIGNDMSSRSIEGENPLYLPQAKMYDGSAAVGPCVLVTAAPIDPATLISICIMREGVTVFEGNVTIDKMKRKHTELVEFLYREYSFSTGAYLMTGTCVVPDNDFTLQPGDAIQITITGIGTLINTVA</sequence>
<organism evidence="4 5">
    <name type="scientific">Terrimonas rubra</name>
    <dbReference type="NCBI Taxonomy" id="1035890"/>
    <lineage>
        <taxon>Bacteria</taxon>
        <taxon>Pseudomonadati</taxon>
        <taxon>Bacteroidota</taxon>
        <taxon>Chitinophagia</taxon>
        <taxon>Chitinophagales</taxon>
        <taxon>Chitinophagaceae</taxon>
        <taxon>Terrimonas</taxon>
    </lineage>
</organism>
<dbReference type="GO" id="GO:0016787">
    <property type="term" value="F:hydrolase activity"/>
    <property type="evidence" value="ECO:0007669"/>
    <property type="project" value="UniProtKB-KW"/>
</dbReference>
<feature type="domain" description="Fumarylacetoacetase-like C-terminal" evidence="3">
    <location>
        <begin position="99"/>
        <end position="275"/>
    </location>
</feature>
<dbReference type="PANTHER" id="PTHR42796:SF7">
    <property type="entry name" value="2-DEHYDRO-3-DEOXY-D-ARABINONATE DEHYDRATASE"/>
    <property type="match status" value="1"/>
</dbReference>
<accession>A0ABW5ZZ46</accession>
<reference evidence="5" key="1">
    <citation type="journal article" date="2019" name="Int. J. Syst. Evol. Microbiol.">
        <title>The Global Catalogue of Microorganisms (GCM) 10K type strain sequencing project: providing services to taxonomists for standard genome sequencing and annotation.</title>
        <authorList>
            <consortium name="The Broad Institute Genomics Platform"/>
            <consortium name="The Broad Institute Genome Sequencing Center for Infectious Disease"/>
            <person name="Wu L."/>
            <person name="Ma J."/>
        </authorList>
    </citation>
    <scope>NUCLEOTIDE SEQUENCE [LARGE SCALE GENOMIC DNA]</scope>
    <source>
        <strain evidence="5">KCTC 23299</strain>
    </source>
</reference>
<name>A0ABW5ZZ46_9BACT</name>
<evidence type="ECO:0000259" key="3">
    <source>
        <dbReference type="Pfam" id="PF01557"/>
    </source>
</evidence>
<comment type="similarity">
    <text evidence="1">Belongs to the FAH family.</text>
</comment>
<keyword evidence="5" id="KW-1185">Reference proteome</keyword>
<dbReference type="PANTHER" id="PTHR42796">
    <property type="entry name" value="FUMARYLACETOACETATE HYDROLASE DOMAIN-CONTAINING PROTEIN 2A-RELATED"/>
    <property type="match status" value="1"/>
</dbReference>
<evidence type="ECO:0000256" key="1">
    <source>
        <dbReference type="ARBA" id="ARBA00010211"/>
    </source>
</evidence>
<dbReference type="InterPro" id="IPR051121">
    <property type="entry name" value="FAH"/>
</dbReference>
<dbReference type="EMBL" id="JBHUOZ010000001">
    <property type="protein sequence ID" value="MFD2918300.1"/>
    <property type="molecule type" value="Genomic_DNA"/>
</dbReference>
<gene>
    <name evidence="4" type="ORF">ACFS6H_01185</name>
</gene>
<proteinExistence type="inferred from homology"/>
<dbReference type="InterPro" id="IPR036663">
    <property type="entry name" value="Fumarylacetoacetase_C_sf"/>
</dbReference>
<dbReference type="Proteomes" id="UP001597511">
    <property type="component" value="Unassembled WGS sequence"/>
</dbReference>
<keyword evidence="2" id="KW-0479">Metal-binding</keyword>
<dbReference type="RefSeq" id="WP_386094184.1">
    <property type="nucleotide sequence ID" value="NZ_JBHUOZ010000001.1"/>
</dbReference>
<dbReference type="SUPFAM" id="SSF56529">
    <property type="entry name" value="FAH"/>
    <property type="match status" value="1"/>
</dbReference>
<evidence type="ECO:0000313" key="5">
    <source>
        <dbReference type="Proteomes" id="UP001597511"/>
    </source>
</evidence>
<comment type="caution">
    <text evidence="4">The sequence shown here is derived from an EMBL/GenBank/DDBJ whole genome shotgun (WGS) entry which is preliminary data.</text>
</comment>
<evidence type="ECO:0000313" key="4">
    <source>
        <dbReference type="EMBL" id="MFD2918300.1"/>
    </source>
</evidence>
<dbReference type="Gene3D" id="3.90.850.10">
    <property type="entry name" value="Fumarylacetoacetase-like, C-terminal domain"/>
    <property type="match status" value="1"/>
</dbReference>
<protein>
    <submittedName>
        <fullName evidence="4">Fumarylacetoacetate hydrolase family protein</fullName>
    </submittedName>
</protein>
<dbReference type="Pfam" id="PF01557">
    <property type="entry name" value="FAA_hydrolase"/>
    <property type="match status" value="1"/>
</dbReference>